<evidence type="ECO:0000313" key="3">
    <source>
        <dbReference type="Proteomes" id="UP000800235"/>
    </source>
</evidence>
<gene>
    <name evidence="2" type="ORF">EJ08DRAFT_476015</name>
</gene>
<proteinExistence type="predicted"/>
<organism evidence="2 3">
    <name type="scientific">Tothia fuscella</name>
    <dbReference type="NCBI Taxonomy" id="1048955"/>
    <lineage>
        <taxon>Eukaryota</taxon>
        <taxon>Fungi</taxon>
        <taxon>Dikarya</taxon>
        <taxon>Ascomycota</taxon>
        <taxon>Pezizomycotina</taxon>
        <taxon>Dothideomycetes</taxon>
        <taxon>Pleosporomycetidae</taxon>
        <taxon>Venturiales</taxon>
        <taxon>Cylindrosympodiaceae</taxon>
        <taxon>Tothia</taxon>
    </lineage>
</organism>
<evidence type="ECO:0000256" key="1">
    <source>
        <dbReference type="SAM" id="MobiDB-lite"/>
    </source>
</evidence>
<dbReference type="AlphaFoldDB" id="A0A9P4NID0"/>
<dbReference type="Proteomes" id="UP000800235">
    <property type="component" value="Unassembled WGS sequence"/>
</dbReference>
<name>A0A9P4NID0_9PEZI</name>
<accession>A0A9P4NID0</accession>
<feature type="compositionally biased region" description="Polar residues" evidence="1">
    <location>
        <begin position="242"/>
        <end position="252"/>
    </location>
</feature>
<dbReference type="SUPFAM" id="SSF57850">
    <property type="entry name" value="RING/U-box"/>
    <property type="match status" value="1"/>
</dbReference>
<keyword evidence="3" id="KW-1185">Reference proteome</keyword>
<reference evidence="2" key="1">
    <citation type="journal article" date="2020" name="Stud. Mycol.">
        <title>101 Dothideomycetes genomes: a test case for predicting lifestyles and emergence of pathogens.</title>
        <authorList>
            <person name="Haridas S."/>
            <person name="Albert R."/>
            <person name="Binder M."/>
            <person name="Bloem J."/>
            <person name="Labutti K."/>
            <person name="Salamov A."/>
            <person name="Andreopoulos B."/>
            <person name="Baker S."/>
            <person name="Barry K."/>
            <person name="Bills G."/>
            <person name="Bluhm B."/>
            <person name="Cannon C."/>
            <person name="Castanera R."/>
            <person name="Culley D."/>
            <person name="Daum C."/>
            <person name="Ezra D."/>
            <person name="Gonzalez J."/>
            <person name="Henrissat B."/>
            <person name="Kuo A."/>
            <person name="Liang C."/>
            <person name="Lipzen A."/>
            <person name="Lutzoni F."/>
            <person name="Magnuson J."/>
            <person name="Mondo S."/>
            <person name="Nolan M."/>
            <person name="Ohm R."/>
            <person name="Pangilinan J."/>
            <person name="Park H.-J."/>
            <person name="Ramirez L."/>
            <person name="Alfaro M."/>
            <person name="Sun H."/>
            <person name="Tritt A."/>
            <person name="Yoshinaga Y."/>
            <person name="Zwiers L.-H."/>
            <person name="Turgeon B."/>
            <person name="Goodwin S."/>
            <person name="Spatafora J."/>
            <person name="Crous P."/>
            <person name="Grigoriev I."/>
        </authorList>
    </citation>
    <scope>NUCLEOTIDE SEQUENCE</scope>
    <source>
        <strain evidence="2">CBS 130266</strain>
    </source>
</reference>
<comment type="caution">
    <text evidence="2">The sequence shown here is derived from an EMBL/GenBank/DDBJ whole genome shotgun (WGS) entry which is preliminary data.</text>
</comment>
<evidence type="ECO:0008006" key="4">
    <source>
        <dbReference type="Google" id="ProtNLM"/>
    </source>
</evidence>
<protein>
    <recommendedName>
        <fullName evidence="4">RING-type domain-containing protein</fullName>
    </recommendedName>
</protein>
<dbReference type="EMBL" id="MU007088">
    <property type="protein sequence ID" value="KAF2422761.1"/>
    <property type="molecule type" value="Genomic_DNA"/>
</dbReference>
<sequence>MASRAPNIICAACSKSTTIPRIANCKCIFCPDCIAQILITAFEQDCDALKCSWCFSTVIFIFQPYDPTKQYNREDFENTIPSQHLRLRQRERNSFKDAVKYLGPESATEIVKKAVFRDCNGFEGLADTMEQLTGRGKAMARWSGESAADRNRNNDSSCKPYVPLHLRKDDITEDGITVPKCATRGRFGSWFGGVTPMSFAEAFKGAGASDHTAFEDRGKQTIKRATDQSGSIPMPIRPKLPNQESQSGTIADSWQEVNMSEIEEEEDNEWEIVDAPKKKLVVAR</sequence>
<feature type="region of interest" description="Disordered" evidence="1">
    <location>
        <begin position="225"/>
        <end position="253"/>
    </location>
</feature>
<evidence type="ECO:0000313" key="2">
    <source>
        <dbReference type="EMBL" id="KAF2422761.1"/>
    </source>
</evidence>